<proteinExistence type="predicted"/>
<dbReference type="AlphaFoldDB" id="A0A1Z4N8A5"/>
<evidence type="ECO:0000313" key="2">
    <source>
        <dbReference type="Proteomes" id="UP000218785"/>
    </source>
</evidence>
<protein>
    <submittedName>
        <fullName evidence="1">Uncharacterized protein</fullName>
    </submittedName>
</protein>
<keyword evidence="2" id="KW-1185">Reference proteome</keyword>
<dbReference type="KEGG" id="ttq:NIES37_59370"/>
<name>A0A1Z4N8A5_9CYAN</name>
<gene>
    <name evidence="1" type="ORF">NIES37_59370</name>
</gene>
<dbReference type="Proteomes" id="UP000218785">
    <property type="component" value="Chromosome"/>
</dbReference>
<accession>A0A1Z4N8A5</accession>
<evidence type="ECO:0000313" key="1">
    <source>
        <dbReference type="EMBL" id="BAZ01930.1"/>
    </source>
</evidence>
<reference evidence="1 2" key="1">
    <citation type="submission" date="2017-06" db="EMBL/GenBank/DDBJ databases">
        <title>Genome sequencing of cyanobaciteial culture collection at National Institute for Environmental Studies (NIES).</title>
        <authorList>
            <person name="Hirose Y."/>
            <person name="Shimura Y."/>
            <person name="Fujisawa T."/>
            <person name="Nakamura Y."/>
            <person name="Kawachi M."/>
        </authorList>
    </citation>
    <scope>NUCLEOTIDE SEQUENCE [LARGE SCALE GENOMIC DNA]</scope>
    <source>
        <strain evidence="1 2">NIES-37</strain>
    </source>
</reference>
<sequence length="69" mass="8490">MHRIEVQEFFHQARESIVKNQDLERRDSSRLYKGQNWRLNQNYRPYVPSYLNYRFAIPFQSVGLWTVDP</sequence>
<organism evidence="1 2">
    <name type="scientific">Tolypothrix tenuis PCC 7101</name>
    <dbReference type="NCBI Taxonomy" id="231146"/>
    <lineage>
        <taxon>Bacteria</taxon>
        <taxon>Bacillati</taxon>
        <taxon>Cyanobacteriota</taxon>
        <taxon>Cyanophyceae</taxon>
        <taxon>Nostocales</taxon>
        <taxon>Tolypothrichaceae</taxon>
        <taxon>Tolypothrix</taxon>
    </lineage>
</organism>
<dbReference type="EMBL" id="AP018248">
    <property type="protein sequence ID" value="BAZ01930.1"/>
    <property type="molecule type" value="Genomic_DNA"/>
</dbReference>